<dbReference type="Proteomes" id="UP001320898">
    <property type="component" value="Unassembled WGS sequence"/>
</dbReference>
<comment type="caution">
    <text evidence="1">The sequence shown here is derived from an EMBL/GenBank/DDBJ whole genome shotgun (WGS) entry which is preliminary data.</text>
</comment>
<organism evidence="1 2">
    <name type="scientific">Microbaculum marinisediminis</name>
    <dbReference type="NCBI Taxonomy" id="2931392"/>
    <lineage>
        <taxon>Bacteria</taxon>
        <taxon>Pseudomonadati</taxon>
        <taxon>Pseudomonadota</taxon>
        <taxon>Alphaproteobacteria</taxon>
        <taxon>Hyphomicrobiales</taxon>
        <taxon>Tepidamorphaceae</taxon>
        <taxon>Microbaculum</taxon>
    </lineage>
</organism>
<dbReference type="EMBL" id="JALIDZ010000001">
    <property type="protein sequence ID" value="MCT8970589.1"/>
    <property type="molecule type" value="Genomic_DNA"/>
</dbReference>
<gene>
    <name evidence="1" type="ORF">MUB46_01835</name>
</gene>
<dbReference type="RefSeq" id="WP_261614154.1">
    <property type="nucleotide sequence ID" value="NZ_JALIDZ010000001.1"/>
</dbReference>
<evidence type="ECO:0000313" key="2">
    <source>
        <dbReference type="Proteomes" id="UP001320898"/>
    </source>
</evidence>
<reference evidence="1 2" key="1">
    <citation type="submission" date="2022-04" db="EMBL/GenBank/DDBJ databases">
        <authorList>
            <person name="Ye Y.-Q."/>
            <person name="Du Z.-J."/>
        </authorList>
    </citation>
    <scope>NUCLEOTIDE SEQUENCE [LARGE SCALE GENOMIC DNA]</scope>
    <source>
        <strain evidence="1 2">A6E488</strain>
    </source>
</reference>
<name>A0AAW5QUL0_9HYPH</name>
<dbReference type="AlphaFoldDB" id="A0AAW5QUL0"/>
<proteinExistence type="predicted"/>
<sequence>MKNFIQEGRYLTVPAPYNVEAGDGLQVGQIFGVAAEAALSGDDVDIDTNGAYELDKAPSQAWGLGALVYWDDTNKYCTTTASGNLLIGAATAVVAGGAGDTLGSVRLNGSARANEAV</sequence>
<evidence type="ECO:0000313" key="1">
    <source>
        <dbReference type="EMBL" id="MCT8970589.1"/>
    </source>
</evidence>
<dbReference type="Pfam" id="PF09956">
    <property type="entry name" value="Phage_cement_2"/>
    <property type="match status" value="1"/>
</dbReference>
<protein>
    <submittedName>
        <fullName evidence="1">DUF2190 family protein</fullName>
    </submittedName>
</protein>
<dbReference type="InterPro" id="IPR011231">
    <property type="entry name" value="Phage_VT1-Sakai_H0018"/>
</dbReference>
<accession>A0AAW5QUL0</accession>
<keyword evidence="2" id="KW-1185">Reference proteome</keyword>